<feature type="compositionally biased region" description="Basic and acidic residues" evidence="1">
    <location>
        <begin position="1330"/>
        <end position="1341"/>
    </location>
</feature>
<dbReference type="PANTHER" id="PTHR47184">
    <property type="entry name" value="PHOSPHATIDYLINOSITOL 3-AND 4-KINASE FAMILY PROTEIN-RELATED"/>
    <property type="match status" value="1"/>
</dbReference>
<accession>A0A7J6W969</accession>
<dbReference type="PANTHER" id="PTHR47184:SF2">
    <property type="entry name" value="SYMPLEKIN"/>
    <property type="match status" value="1"/>
</dbReference>
<evidence type="ECO:0000259" key="2">
    <source>
        <dbReference type="Pfam" id="PF11935"/>
    </source>
</evidence>
<dbReference type="OrthoDB" id="331600at2759"/>
<dbReference type="Gene3D" id="1.25.10.10">
    <property type="entry name" value="Leucine-rich Repeat Variant"/>
    <property type="match status" value="1"/>
</dbReference>
<dbReference type="Pfam" id="PF12295">
    <property type="entry name" value="Symplekin_C"/>
    <property type="match status" value="1"/>
</dbReference>
<dbReference type="InterPro" id="IPR011989">
    <property type="entry name" value="ARM-like"/>
</dbReference>
<dbReference type="InterPro" id="IPR022075">
    <property type="entry name" value="Symplekin_C"/>
</dbReference>
<dbReference type="InterPro" id="IPR016024">
    <property type="entry name" value="ARM-type_fold"/>
</dbReference>
<feature type="region of interest" description="Disordered" evidence="1">
    <location>
        <begin position="384"/>
        <end position="425"/>
    </location>
</feature>
<feature type="domain" description="Symplekin C-terminal" evidence="3">
    <location>
        <begin position="1086"/>
        <end position="1264"/>
    </location>
</feature>
<dbReference type="SUPFAM" id="SSF48371">
    <property type="entry name" value="ARM repeat"/>
    <property type="match status" value="2"/>
</dbReference>
<name>A0A7J6W969_THATH</name>
<proteinExistence type="predicted"/>
<feature type="domain" description="Symplekin/Pta1 N-terminal" evidence="2">
    <location>
        <begin position="101"/>
        <end position="324"/>
    </location>
</feature>
<feature type="compositionally biased region" description="Basic and acidic residues" evidence="1">
    <location>
        <begin position="943"/>
        <end position="953"/>
    </location>
</feature>
<evidence type="ECO:0000256" key="1">
    <source>
        <dbReference type="SAM" id="MobiDB-lite"/>
    </source>
</evidence>
<organism evidence="4 5">
    <name type="scientific">Thalictrum thalictroides</name>
    <name type="common">Rue-anemone</name>
    <name type="synonym">Anemone thalictroides</name>
    <dbReference type="NCBI Taxonomy" id="46969"/>
    <lineage>
        <taxon>Eukaryota</taxon>
        <taxon>Viridiplantae</taxon>
        <taxon>Streptophyta</taxon>
        <taxon>Embryophyta</taxon>
        <taxon>Tracheophyta</taxon>
        <taxon>Spermatophyta</taxon>
        <taxon>Magnoliopsida</taxon>
        <taxon>Ranunculales</taxon>
        <taxon>Ranunculaceae</taxon>
        <taxon>Thalictroideae</taxon>
        <taxon>Thalictrum</taxon>
    </lineage>
</organism>
<protein>
    <submittedName>
        <fullName evidence="4">Symplekin</fullName>
    </submittedName>
</protein>
<dbReference type="InterPro" id="IPR032460">
    <property type="entry name" value="Symplekin/Pta1_N"/>
</dbReference>
<gene>
    <name evidence="4" type="ORF">FRX31_016565</name>
</gene>
<evidence type="ECO:0000313" key="4">
    <source>
        <dbReference type="EMBL" id="KAF5193841.1"/>
    </source>
</evidence>
<evidence type="ECO:0000313" key="5">
    <source>
        <dbReference type="Proteomes" id="UP000554482"/>
    </source>
</evidence>
<feature type="compositionally biased region" description="Low complexity" evidence="1">
    <location>
        <begin position="1302"/>
        <end position="1320"/>
    </location>
</feature>
<feature type="region of interest" description="Disordered" evidence="1">
    <location>
        <begin position="1302"/>
        <end position="1341"/>
    </location>
</feature>
<reference evidence="4 5" key="1">
    <citation type="submission" date="2020-06" db="EMBL/GenBank/DDBJ databases">
        <title>Transcriptomic and genomic resources for Thalictrum thalictroides and T. hernandezii: Facilitating candidate gene discovery in an emerging model plant lineage.</title>
        <authorList>
            <person name="Arias T."/>
            <person name="Riano-Pachon D.M."/>
            <person name="Di Stilio V.S."/>
        </authorList>
    </citation>
    <scope>NUCLEOTIDE SEQUENCE [LARGE SCALE GENOMIC DNA]</scope>
    <source>
        <strain evidence="5">cv. WT478/WT964</strain>
        <tissue evidence="4">Leaves</tissue>
    </source>
</reference>
<feature type="region of interest" description="Disordered" evidence="1">
    <location>
        <begin position="933"/>
        <end position="984"/>
    </location>
</feature>
<dbReference type="Proteomes" id="UP000554482">
    <property type="component" value="Unassembled WGS sequence"/>
</dbReference>
<feature type="compositionally biased region" description="Low complexity" evidence="1">
    <location>
        <begin position="973"/>
        <end position="984"/>
    </location>
</feature>
<dbReference type="EMBL" id="JABWDY010019528">
    <property type="protein sequence ID" value="KAF5193841.1"/>
    <property type="molecule type" value="Genomic_DNA"/>
</dbReference>
<sequence>MVGIMAARSREEAASLLHSIKFSTDTPSKLEYLHQLKDILLQRNPSLLTEFVPLIIELQNDQSSPVRKTLAEMIGEIGVAHPDFIPEMLQVLIDFFEDGTPAVTRQAITSGTNLFRATLEKVAVQGLHSSGLDESLELAWNWMLKFKDTLYPIAFQPGSDGIRLLAVKFVEGMILLYTPDPDCSTESQPHEASDGQTLGFDISWLRGGHPLLNAGDLSVEASQSLGLLVDQLRFPKVKSLSNSMIVVLIKSLSAIAKKRPAFYGRILPVLLGLDPPMSVIKGVRFAGVHHTLRNAFLSCLTCTNPGAAPWRNRLVSALKELKAEDLADQAVQALKTSGSMEDGAGEAYLVKEEKSFVNACDAVEVDPRKKRPLVQSISDLLEDNDLSGKRSRPTALVSEQSDGVTSPNLSHGSLPAVGSTSSGKGDTVQQLGAMFGALVAQGDKASGSLEILISSISADLLAEVVMANMQYLPLISPKAEEDGDSAILNSNSSMGGVSTHPTQPFSLLSEVASLFSGFPQIAPLLDAQAARLHDVPKQNLQAEKPAMTVLEIGVDCDSASNAAEAVTSINVSPPSDINVPSVKENGNSAFQVEMHDVGTLDYGIPGLDSIHSGGSPESLDASDLASGGLPELSQDQITGLDPLVSVSYEAMPADRSEEISLNETVSDVNSVSSTTTTSAVVSSQFVLPKMSAPVVNLTDDQKDDIQRAAFIRIIENYSRISVSGGSHLRFSLLACLGVEYPLELDPWKLLQKHILSDYLNHEGHELTIRVLYRLYRESEQEQDFFASTTATSVYESFLLIVAETLRDSFPASDKSLSRLLGEVPCIPKSAFNLLESLCSPGHSEKTDKELQNGDRVTQGLSAVWSLILLRPPIRDVCLKIALQSSVHHMEEVRMKAIRLVANKLYPISSITRQIENFATEMLLSVENSGVTEGMDVQESTMEVQKDSDLEKPTNEQLLASTAPKEIASDTRLSSSSPSTSSSSISEAQRRMSLYFALCTKKHSLFHKVFVIYNSIPEAVKQAVHRQIPILVRTIGTSSELLAIISDPPTGSENLLTQVLNILTDGTIPSPDLISTVRKLFHSKIKDVEVLIPVLSLLQKDEVLSIFPQLVNLPLDKFQAALSRLLQESSHFGPVLTPTEVLIAVHGIDPERDGIPLKKVTDACNACFEQRQVFTQQVIAIVLNQLVEQIPLPLLFMRTVLQAIGAFPSLVDFIMEILSRLVTKQIWKYPKLWVGFLKCALLTKPQSFSVLLQLPAAQLENVLNRTAALKPPLVAHANQPNVRSSLPRSTLVVLGIASDSQISSQAQSTPSQAQSTPSQTAENSASAAEGMTEKTKESSIAS</sequence>
<dbReference type="Pfam" id="PF11935">
    <property type="entry name" value="SYMPK_PTA1_N"/>
    <property type="match status" value="1"/>
</dbReference>
<feature type="compositionally biased region" description="Polar residues" evidence="1">
    <location>
        <begin position="397"/>
        <end position="411"/>
    </location>
</feature>
<evidence type="ECO:0000259" key="3">
    <source>
        <dbReference type="Pfam" id="PF12295"/>
    </source>
</evidence>
<comment type="caution">
    <text evidence="4">The sequence shown here is derived from an EMBL/GenBank/DDBJ whole genome shotgun (WGS) entry which is preliminary data.</text>
</comment>
<keyword evidence="5" id="KW-1185">Reference proteome</keyword>